<feature type="transmembrane region" description="Helical" evidence="1">
    <location>
        <begin position="203"/>
        <end position="221"/>
    </location>
</feature>
<accession>A0A370Q5W9</accession>
<protein>
    <recommendedName>
        <fullName evidence="4">ZIP family metal transporter</fullName>
    </recommendedName>
</protein>
<feature type="transmembrane region" description="Helical" evidence="1">
    <location>
        <begin position="119"/>
        <end position="137"/>
    </location>
</feature>
<comment type="caution">
    <text evidence="2">The sequence shown here is derived from an EMBL/GenBank/DDBJ whole genome shotgun (WGS) entry which is preliminary data.</text>
</comment>
<dbReference type="Proteomes" id="UP000255317">
    <property type="component" value="Unassembled WGS sequence"/>
</dbReference>
<evidence type="ECO:0000313" key="2">
    <source>
        <dbReference type="EMBL" id="RDK83470.1"/>
    </source>
</evidence>
<feature type="transmembrane region" description="Helical" evidence="1">
    <location>
        <begin position="28"/>
        <end position="47"/>
    </location>
</feature>
<dbReference type="RefSeq" id="WP_115124602.1">
    <property type="nucleotide sequence ID" value="NZ_QRAO01000007.1"/>
</dbReference>
<keyword evidence="1" id="KW-0812">Transmembrane</keyword>
<feature type="transmembrane region" description="Helical" evidence="1">
    <location>
        <begin position="175"/>
        <end position="196"/>
    </location>
</feature>
<feature type="transmembrane region" description="Helical" evidence="1">
    <location>
        <begin position="96"/>
        <end position="113"/>
    </location>
</feature>
<evidence type="ECO:0000313" key="3">
    <source>
        <dbReference type="Proteomes" id="UP000255317"/>
    </source>
</evidence>
<dbReference type="GO" id="GO:0005385">
    <property type="term" value="F:zinc ion transmembrane transporter activity"/>
    <property type="evidence" value="ECO:0007669"/>
    <property type="project" value="TreeGrafter"/>
</dbReference>
<feature type="transmembrane region" description="Helical" evidence="1">
    <location>
        <begin position="59"/>
        <end position="76"/>
    </location>
</feature>
<evidence type="ECO:0000256" key="1">
    <source>
        <dbReference type="SAM" id="Phobius"/>
    </source>
</evidence>
<sequence>MEYIALILAVAIGYGVARVFQKREFVQLPIILAFSGAFLLSTTLFELLPEVFENGGEHIGVFIMAGILLQIVLDFFSKGAEHGHVHIHTEQKAFPLALFISLSVHALIEGFPITGHDTIFYGIIVHKIPIAIILALFFQKANFSNTTTLVFLTLFAIMTPLGSFLMAELPLLQSYAAQVNAIAIGIFLHVSTTILFESSKNHNFNLSKMTAVFLAVVLAYFL</sequence>
<keyword evidence="3" id="KW-1185">Reference proteome</keyword>
<organism evidence="2 3">
    <name type="scientific">Marinirhabdus gelatinilytica</name>
    <dbReference type="NCBI Taxonomy" id="1703343"/>
    <lineage>
        <taxon>Bacteria</taxon>
        <taxon>Pseudomonadati</taxon>
        <taxon>Bacteroidota</taxon>
        <taxon>Flavobacteriia</taxon>
        <taxon>Flavobacteriales</taxon>
        <taxon>Flavobacteriaceae</taxon>
    </lineage>
</organism>
<feature type="transmembrane region" description="Helical" evidence="1">
    <location>
        <begin position="149"/>
        <end position="169"/>
    </location>
</feature>
<dbReference type="GO" id="GO:0016020">
    <property type="term" value="C:membrane"/>
    <property type="evidence" value="ECO:0007669"/>
    <property type="project" value="TreeGrafter"/>
</dbReference>
<dbReference type="PANTHER" id="PTHR11040">
    <property type="entry name" value="ZINC/IRON TRANSPORTER"/>
    <property type="match status" value="1"/>
</dbReference>
<gene>
    <name evidence="2" type="ORF">C8D94_1077</name>
</gene>
<dbReference type="OrthoDB" id="654481at2"/>
<dbReference type="EMBL" id="QRAO01000007">
    <property type="protein sequence ID" value="RDK83470.1"/>
    <property type="molecule type" value="Genomic_DNA"/>
</dbReference>
<dbReference type="PANTHER" id="PTHR11040:SF44">
    <property type="entry name" value="PROTEIN ZNTC-RELATED"/>
    <property type="match status" value="1"/>
</dbReference>
<evidence type="ECO:0008006" key="4">
    <source>
        <dbReference type="Google" id="ProtNLM"/>
    </source>
</evidence>
<keyword evidence="1" id="KW-1133">Transmembrane helix</keyword>
<proteinExistence type="predicted"/>
<dbReference type="AlphaFoldDB" id="A0A370Q5W9"/>
<name>A0A370Q5W9_9FLAO</name>
<reference evidence="2 3" key="1">
    <citation type="submission" date="2018-07" db="EMBL/GenBank/DDBJ databases">
        <title>Genomic Encyclopedia of Type Strains, Phase IV (KMG-IV): sequencing the most valuable type-strain genomes for metagenomic binning, comparative biology and taxonomic classification.</title>
        <authorList>
            <person name="Goeker M."/>
        </authorList>
    </citation>
    <scope>NUCLEOTIDE SEQUENCE [LARGE SCALE GENOMIC DNA]</scope>
    <source>
        <strain evidence="2 3">DSM 101478</strain>
    </source>
</reference>
<keyword evidence="1" id="KW-0472">Membrane</keyword>